<reference evidence="2" key="2">
    <citation type="journal article" date="2015" name="Data Brief">
        <title>Shoot transcriptome of the giant reed, Arundo donax.</title>
        <authorList>
            <person name="Barrero R.A."/>
            <person name="Guerrero F.D."/>
            <person name="Moolhuijzen P."/>
            <person name="Goolsby J.A."/>
            <person name="Tidwell J."/>
            <person name="Bellgard S.E."/>
            <person name="Bellgard M.I."/>
        </authorList>
    </citation>
    <scope>NUCLEOTIDE SEQUENCE</scope>
    <source>
        <tissue evidence="2">Shoot tissue taken approximately 20 cm above the soil surface</tissue>
    </source>
</reference>
<keyword evidence="1" id="KW-0472">Membrane</keyword>
<keyword evidence="1" id="KW-0812">Transmembrane</keyword>
<reference evidence="2" key="1">
    <citation type="submission" date="2014-09" db="EMBL/GenBank/DDBJ databases">
        <authorList>
            <person name="Magalhaes I.L.F."/>
            <person name="Oliveira U."/>
            <person name="Santos F.R."/>
            <person name="Vidigal T.H.D.A."/>
            <person name="Brescovit A.D."/>
            <person name="Santos A.J."/>
        </authorList>
    </citation>
    <scope>NUCLEOTIDE SEQUENCE</scope>
    <source>
        <tissue evidence="2">Shoot tissue taken approximately 20 cm above the soil surface</tissue>
    </source>
</reference>
<dbReference type="EMBL" id="GBRH01264417">
    <property type="protein sequence ID" value="JAD33478.1"/>
    <property type="molecule type" value="Transcribed_RNA"/>
</dbReference>
<keyword evidence="1" id="KW-1133">Transmembrane helix</keyword>
<evidence type="ECO:0000313" key="2">
    <source>
        <dbReference type="EMBL" id="JAD33478.1"/>
    </source>
</evidence>
<organism evidence="2">
    <name type="scientific">Arundo donax</name>
    <name type="common">Giant reed</name>
    <name type="synonym">Donax arundinaceus</name>
    <dbReference type="NCBI Taxonomy" id="35708"/>
    <lineage>
        <taxon>Eukaryota</taxon>
        <taxon>Viridiplantae</taxon>
        <taxon>Streptophyta</taxon>
        <taxon>Embryophyta</taxon>
        <taxon>Tracheophyta</taxon>
        <taxon>Spermatophyta</taxon>
        <taxon>Magnoliopsida</taxon>
        <taxon>Liliopsida</taxon>
        <taxon>Poales</taxon>
        <taxon>Poaceae</taxon>
        <taxon>PACMAD clade</taxon>
        <taxon>Arundinoideae</taxon>
        <taxon>Arundineae</taxon>
        <taxon>Arundo</taxon>
    </lineage>
</organism>
<proteinExistence type="predicted"/>
<protein>
    <submittedName>
        <fullName evidence="2">Uncharacterized protein</fullName>
    </submittedName>
</protein>
<dbReference type="AlphaFoldDB" id="A0A0A8Z709"/>
<name>A0A0A8Z709_ARUDO</name>
<accession>A0A0A8Z709</accession>
<evidence type="ECO:0000256" key="1">
    <source>
        <dbReference type="SAM" id="Phobius"/>
    </source>
</evidence>
<feature type="transmembrane region" description="Helical" evidence="1">
    <location>
        <begin position="20"/>
        <end position="38"/>
    </location>
</feature>
<sequence length="52" mass="5952">MPRTLTQDTHKHSGFGAAECFQLFCFLLTYIADIWLHYGLDGHLIKTRIASL</sequence>